<comment type="caution">
    <text evidence="1">The sequence shown here is derived from an EMBL/GenBank/DDBJ whole genome shotgun (WGS) entry which is preliminary data.</text>
</comment>
<accession>T0LMS1</accession>
<evidence type="ECO:0000313" key="2">
    <source>
        <dbReference type="Proteomes" id="UP000015530"/>
    </source>
</evidence>
<sequence>MTIVEAIDLRFPRASKGVAAGGYYLLYRATYNSDHSLDLLYTPPFRNRTPALYDMLRAITRRPGDKLHSHQEEVLRKQDVVYVAGNGSDESTAFNYPAYVSLGGTTIIVMQFIAPRDQIASQFKQTRIAVAS</sequence>
<name>T0LMS1_COLGC</name>
<dbReference type="HOGENOM" id="CLU_1916920_0_0_1"/>
<reference evidence="2" key="1">
    <citation type="journal article" date="2013" name="Mol. Plant Microbe Interact.">
        <title>Global aspects of pacC regulation of pathogenicity genes in Colletotrichum gloeosporioides as revealed by transcriptome analysis.</title>
        <authorList>
            <person name="Alkan N."/>
            <person name="Meng X."/>
            <person name="Friedlander G."/>
            <person name="Reuveni E."/>
            <person name="Sukno S."/>
            <person name="Sherman A."/>
            <person name="Thon M."/>
            <person name="Fluhr R."/>
            <person name="Prusky D."/>
        </authorList>
    </citation>
    <scope>NUCLEOTIDE SEQUENCE [LARGE SCALE GENOMIC DNA]</scope>
    <source>
        <strain evidence="2">Cg-14</strain>
    </source>
</reference>
<protein>
    <submittedName>
        <fullName evidence="1">Uncharacterized protein</fullName>
    </submittedName>
</protein>
<dbReference type="AlphaFoldDB" id="T0LMS1"/>
<evidence type="ECO:0000313" key="1">
    <source>
        <dbReference type="EMBL" id="EQB49540.1"/>
    </source>
</evidence>
<proteinExistence type="predicted"/>
<dbReference type="EMBL" id="AMYD01002298">
    <property type="protein sequence ID" value="EQB49540.1"/>
    <property type="molecule type" value="Genomic_DNA"/>
</dbReference>
<gene>
    <name evidence="1" type="ORF">CGLO_11132</name>
</gene>
<organism evidence="1 2">
    <name type="scientific">Colletotrichum gloeosporioides (strain Cg-14)</name>
    <name type="common">Anthracnose fungus</name>
    <name type="synonym">Glomerella cingulata</name>
    <dbReference type="NCBI Taxonomy" id="1237896"/>
    <lineage>
        <taxon>Eukaryota</taxon>
        <taxon>Fungi</taxon>
        <taxon>Dikarya</taxon>
        <taxon>Ascomycota</taxon>
        <taxon>Pezizomycotina</taxon>
        <taxon>Sordariomycetes</taxon>
        <taxon>Hypocreomycetidae</taxon>
        <taxon>Glomerellales</taxon>
        <taxon>Glomerellaceae</taxon>
        <taxon>Colletotrichum</taxon>
        <taxon>Colletotrichum gloeosporioides species complex</taxon>
    </lineage>
</organism>
<dbReference type="Proteomes" id="UP000015530">
    <property type="component" value="Unassembled WGS sequence"/>
</dbReference>